<accession>A0A8D2J3W5</accession>
<organism evidence="8 9">
    <name type="scientific">Varanus komodoensis</name>
    <name type="common">Komodo dragon</name>
    <dbReference type="NCBI Taxonomy" id="61221"/>
    <lineage>
        <taxon>Eukaryota</taxon>
        <taxon>Metazoa</taxon>
        <taxon>Chordata</taxon>
        <taxon>Craniata</taxon>
        <taxon>Vertebrata</taxon>
        <taxon>Euteleostomi</taxon>
        <taxon>Lepidosauria</taxon>
        <taxon>Squamata</taxon>
        <taxon>Bifurcata</taxon>
        <taxon>Unidentata</taxon>
        <taxon>Episquamata</taxon>
        <taxon>Toxicofera</taxon>
        <taxon>Anguimorpha</taxon>
        <taxon>Paleoanguimorpha</taxon>
        <taxon>Varanoidea</taxon>
        <taxon>Varanidae</taxon>
        <taxon>Varanus</taxon>
    </lineage>
</organism>
<evidence type="ECO:0000256" key="4">
    <source>
        <dbReference type="ARBA" id="ARBA00023136"/>
    </source>
</evidence>
<evidence type="ECO:0000313" key="8">
    <source>
        <dbReference type="Ensembl" id="ENSVKKP00000009152.1"/>
    </source>
</evidence>
<evidence type="ECO:0000313" key="9">
    <source>
        <dbReference type="Proteomes" id="UP000694545"/>
    </source>
</evidence>
<protein>
    <recommendedName>
        <fullName evidence="7">SUN domain-containing protein</fullName>
    </recommendedName>
</protein>
<evidence type="ECO:0000256" key="6">
    <source>
        <dbReference type="SAM" id="Coils"/>
    </source>
</evidence>
<dbReference type="GO" id="GO:0034993">
    <property type="term" value="C:meiotic nuclear membrane microtubule tethering complex"/>
    <property type="evidence" value="ECO:0007669"/>
    <property type="project" value="TreeGrafter"/>
</dbReference>
<keyword evidence="1" id="KW-0812">Transmembrane</keyword>
<dbReference type="InterPro" id="IPR045119">
    <property type="entry name" value="SUN1-5"/>
</dbReference>
<feature type="domain" description="SUN" evidence="7">
    <location>
        <begin position="117"/>
        <end position="277"/>
    </location>
</feature>
<dbReference type="PANTHER" id="PTHR12911">
    <property type="entry name" value="SAD1/UNC-84-LIKE PROTEIN-RELATED"/>
    <property type="match status" value="1"/>
</dbReference>
<evidence type="ECO:0000256" key="3">
    <source>
        <dbReference type="ARBA" id="ARBA00023054"/>
    </source>
</evidence>
<dbReference type="PROSITE" id="PS51469">
    <property type="entry name" value="SUN"/>
    <property type="match status" value="1"/>
</dbReference>
<keyword evidence="4" id="KW-0472">Membrane</keyword>
<reference evidence="8" key="1">
    <citation type="submission" date="2025-08" db="UniProtKB">
        <authorList>
            <consortium name="Ensembl"/>
        </authorList>
    </citation>
    <scope>IDENTIFICATION</scope>
</reference>
<dbReference type="AlphaFoldDB" id="A0A8D2J3W5"/>
<dbReference type="InterPro" id="IPR012919">
    <property type="entry name" value="SUN_dom"/>
</dbReference>
<keyword evidence="9" id="KW-1185">Reference proteome</keyword>
<dbReference type="PANTHER" id="PTHR12911:SF24">
    <property type="entry name" value="SUN DOMAIN-CONTAINING PROTEIN 3"/>
    <property type="match status" value="1"/>
</dbReference>
<dbReference type="Gene3D" id="2.60.120.260">
    <property type="entry name" value="Galactose-binding domain-like"/>
    <property type="match status" value="1"/>
</dbReference>
<feature type="coiled-coil region" evidence="6">
    <location>
        <begin position="37"/>
        <end position="64"/>
    </location>
</feature>
<dbReference type="GO" id="GO:0043495">
    <property type="term" value="F:protein-membrane adaptor activity"/>
    <property type="evidence" value="ECO:0007669"/>
    <property type="project" value="TreeGrafter"/>
</dbReference>
<dbReference type="Proteomes" id="UP000694545">
    <property type="component" value="Unplaced"/>
</dbReference>
<proteinExistence type="predicted"/>
<evidence type="ECO:0000256" key="1">
    <source>
        <dbReference type="ARBA" id="ARBA00022692"/>
    </source>
</evidence>
<evidence type="ECO:0000256" key="5">
    <source>
        <dbReference type="ARBA" id="ARBA00037816"/>
    </source>
</evidence>
<reference evidence="8" key="2">
    <citation type="submission" date="2025-09" db="UniProtKB">
        <authorList>
            <consortium name="Ensembl"/>
        </authorList>
    </citation>
    <scope>IDENTIFICATION</scope>
</reference>
<dbReference type="OMA" id="MPDYALQ"/>
<evidence type="ECO:0000259" key="7">
    <source>
        <dbReference type="PROSITE" id="PS51469"/>
    </source>
</evidence>
<dbReference type="Pfam" id="PF07738">
    <property type="entry name" value="Sad1_UNC"/>
    <property type="match status" value="1"/>
</dbReference>
<evidence type="ECO:0000256" key="2">
    <source>
        <dbReference type="ARBA" id="ARBA00022989"/>
    </source>
</evidence>
<comment type="subcellular location">
    <subcellularLocation>
        <location evidence="5">Nucleus inner membrane</location>
        <topology evidence="5">Single-pass type II membrane protein</topology>
    </subcellularLocation>
</comment>
<dbReference type="Ensembl" id="ENSVKKT00000009384.1">
    <property type="protein sequence ID" value="ENSVKKP00000009152.1"/>
    <property type="gene ID" value="ENSVKKG00000006490.1"/>
</dbReference>
<dbReference type="FunFam" id="2.60.120.260:FF:000009">
    <property type="entry name" value="SUN domain-containing protein 1 isoform X1"/>
    <property type="match status" value="1"/>
</dbReference>
<dbReference type="GO" id="GO:0005637">
    <property type="term" value="C:nuclear inner membrane"/>
    <property type="evidence" value="ECO:0007669"/>
    <property type="project" value="UniProtKB-SubCell"/>
</dbReference>
<keyword evidence="3 6" id="KW-0175">Coiled coil</keyword>
<keyword evidence="2" id="KW-1133">Transmembrane helix</keyword>
<name>A0A8D2J3W5_VARKO</name>
<sequence>MFQLDEWRECSICDLILGETKDLRSLMKANRILERKVLQLTVVKEEMMEELNKLQSQLHGLQLGLKAISYQAVGEALEGYTSKGITRWSAEKIINQLLKKLDEDDVQMPDYALQSAGASIVHSRTTRSYRHDGGNYFWMSFLVFPFVKSPDIILQPKTQPGECWAFPGHQGETIVKLAMEVIPRAVTIQHISKKVSPTGEISSAPKDFSIFGLKEEDEEQGNFLGQYAYDADGDLIQTFQLKNEFSEYMSHVQLKVLSNWGHPNYTCIYRFRVHGDQ</sequence>